<protein>
    <recommendedName>
        <fullName evidence="4">YcxB-like protein</fullName>
    </recommendedName>
</protein>
<keyword evidence="1" id="KW-0472">Membrane</keyword>
<evidence type="ECO:0000313" key="2">
    <source>
        <dbReference type="EMBL" id="MBU3220888.1"/>
    </source>
</evidence>
<keyword evidence="1" id="KW-0812">Transmembrane</keyword>
<keyword evidence="3" id="KW-1185">Reference proteome</keyword>
<feature type="transmembrane region" description="Helical" evidence="1">
    <location>
        <begin position="54"/>
        <end position="70"/>
    </location>
</feature>
<gene>
    <name evidence="2" type="ORF">KPL27_12455</name>
</gene>
<proteinExistence type="predicted"/>
<comment type="caution">
    <text evidence="2">The sequence shown here is derived from an EMBL/GenBank/DDBJ whole genome shotgun (WGS) entry which is preliminary data.</text>
</comment>
<keyword evidence="1" id="KW-1133">Transmembrane helix</keyword>
<evidence type="ECO:0008006" key="4">
    <source>
        <dbReference type="Google" id="ProtNLM"/>
    </source>
</evidence>
<evidence type="ECO:0000256" key="1">
    <source>
        <dbReference type="SAM" id="Phobius"/>
    </source>
</evidence>
<evidence type="ECO:0000313" key="3">
    <source>
        <dbReference type="Proteomes" id="UP000740830"/>
    </source>
</evidence>
<dbReference type="Proteomes" id="UP000740830">
    <property type="component" value="Unassembled WGS sequence"/>
</dbReference>
<dbReference type="RefSeq" id="WP_216132734.1">
    <property type="nucleotide sequence ID" value="NZ_JAHLDG010000024.1"/>
</dbReference>
<organism evidence="2 3">
    <name type="scientific">Clostridium algidicarnis</name>
    <dbReference type="NCBI Taxonomy" id="37659"/>
    <lineage>
        <taxon>Bacteria</taxon>
        <taxon>Bacillati</taxon>
        <taxon>Bacillota</taxon>
        <taxon>Clostridia</taxon>
        <taxon>Eubacteriales</taxon>
        <taxon>Clostridiaceae</taxon>
        <taxon>Clostridium</taxon>
    </lineage>
</organism>
<reference evidence="2 3" key="1">
    <citation type="submission" date="2021-06" db="EMBL/GenBank/DDBJ databases">
        <title>Clostridia strains as spoilage organisms.</title>
        <authorList>
            <person name="Wambui J."/>
            <person name="Stephan R."/>
            <person name="Stevens M.J.A."/>
        </authorList>
    </citation>
    <scope>NUCLEOTIDE SEQUENCE [LARGE SCALE GENOMIC DNA]</scope>
    <source>
        <strain evidence="2 3">CM013</strain>
    </source>
</reference>
<accession>A0ABS6C5X2</accession>
<name>A0ABS6C5X2_9CLOT</name>
<feature type="transmembrane region" description="Helical" evidence="1">
    <location>
        <begin position="27"/>
        <end position="48"/>
    </location>
</feature>
<sequence length="194" mass="23266">MKLKYSLTKEEFIDGQVDNIYNSFDYFVLRTYCIFIGIPIFTLGSIFLKFSLKSIILGCVWSFIIYKYIIKRKLLRSLLRKKINSINPNTNIIFSWDFTKEVIYLYKNENKLSFQWSHIIKIVDNKKYIQIFTPISEKIFIPKCKAFNDIDELKNFYSLLKENIPEKRINSHKDARKPSNVFKELKSRMENLKK</sequence>
<dbReference type="EMBL" id="JAHLDG010000024">
    <property type="protein sequence ID" value="MBU3220888.1"/>
    <property type="molecule type" value="Genomic_DNA"/>
</dbReference>